<dbReference type="Gene3D" id="3.30.565.10">
    <property type="entry name" value="Histidine kinase-like ATPase, C-terminal domain"/>
    <property type="match status" value="1"/>
</dbReference>
<dbReference type="PRINTS" id="PR00344">
    <property type="entry name" value="BCTRLSENSOR"/>
</dbReference>
<feature type="domain" description="Histidine kinase" evidence="5">
    <location>
        <begin position="140"/>
        <end position="361"/>
    </location>
</feature>
<evidence type="ECO:0000313" key="7">
    <source>
        <dbReference type="EMBL" id="NNV56475.1"/>
    </source>
</evidence>
<dbReference type="SMART" id="SM00448">
    <property type="entry name" value="REC"/>
    <property type="match status" value="1"/>
</dbReference>
<dbReference type="AlphaFoldDB" id="A0A8J8FEA8"/>
<evidence type="ECO:0000256" key="3">
    <source>
        <dbReference type="ARBA" id="ARBA00022553"/>
    </source>
</evidence>
<protein>
    <recommendedName>
        <fullName evidence="2">histidine kinase</fullName>
        <ecNumber evidence="2">2.7.13.3</ecNumber>
    </recommendedName>
</protein>
<dbReference type="SUPFAM" id="SSF55874">
    <property type="entry name" value="ATPase domain of HSP90 chaperone/DNA topoisomerase II/histidine kinase"/>
    <property type="match status" value="1"/>
</dbReference>
<feature type="domain" description="Response regulatory" evidence="6">
    <location>
        <begin position="383"/>
        <end position="497"/>
    </location>
</feature>
<dbReference type="InterPro" id="IPR001789">
    <property type="entry name" value="Sig_transdc_resp-reg_receiver"/>
</dbReference>
<dbReference type="SUPFAM" id="SSF52172">
    <property type="entry name" value="CheY-like"/>
    <property type="match status" value="1"/>
</dbReference>
<dbReference type="InterPro" id="IPR036890">
    <property type="entry name" value="HATPase_C_sf"/>
</dbReference>
<dbReference type="Pfam" id="PF02518">
    <property type="entry name" value="HATPase_c"/>
    <property type="match status" value="1"/>
</dbReference>
<evidence type="ECO:0000259" key="6">
    <source>
        <dbReference type="PROSITE" id="PS50110"/>
    </source>
</evidence>
<dbReference type="PANTHER" id="PTHR45339:SF3">
    <property type="entry name" value="HISTIDINE KINASE"/>
    <property type="match status" value="1"/>
</dbReference>
<dbReference type="FunFam" id="3.30.565.10:FF:000010">
    <property type="entry name" value="Sensor histidine kinase RcsC"/>
    <property type="match status" value="1"/>
</dbReference>
<feature type="modified residue" description="4-aspartylphosphate" evidence="4">
    <location>
        <position position="432"/>
    </location>
</feature>
<dbReference type="CDD" id="cd17546">
    <property type="entry name" value="REC_hyHK_CKI1_RcsC-like"/>
    <property type="match status" value="1"/>
</dbReference>
<keyword evidence="8" id="KW-1185">Reference proteome</keyword>
<evidence type="ECO:0000259" key="5">
    <source>
        <dbReference type="PROSITE" id="PS50109"/>
    </source>
</evidence>
<dbReference type="EMBL" id="WHPF01000009">
    <property type="protein sequence ID" value="NNV56475.1"/>
    <property type="molecule type" value="Genomic_DNA"/>
</dbReference>
<dbReference type="Gene3D" id="3.40.50.2300">
    <property type="match status" value="1"/>
</dbReference>
<dbReference type="InterPro" id="IPR005467">
    <property type="entry name" value="His_kinase_dom"/>
</dbReference>
<evidence type="ECO:0000256" key="4">
    <source>
        <dbReference type="PROSITE-ProRule" id="PRU00169"/>
    </source>
</evidence>
<dbReference type="PROSITE" id="PS50110">
    <property type="entry name" value="RESPONSE_REGULATORY"/>
    <property type="match status" value="1"/>
</dbReference>
<accession>A0A8J8FEA8</accession>
<dbReference type="PROSITE" id="PS50109">
    <property type="entry name" value="HIS_KIN"/>
    <property type="match status" value="1"/>
</dbReference>
<name>A0A8J8FEA8_9BACT</name>
<dbReference type="CDD" id="cd16922">
    <property type="entry name" value="HATPase_EvgS-ArcB-TorS-like"/>
    <property type="match status" value="1"/>
</dbReference>
<dbReference type="InterPro" id="IPR003594">
    <property type="entry name" value="HATPase_dom"/>
</dbReference>
<dbReference type="Gene3D" id="1.10.287.130">
    <property type="match status" value="1"/>
</dbReference>
<dbReference type="SUPFAM" id="SSF47384">
    <property type="entry name" value="Homodimeric domain of signal transducing histidine kinase"/>
    <property type="match status" value="1"/>
</dbReference>
<dbReference type="Pfam" id="PF00512">
    <property type="entry name" value="HisKA"/>
    <property type="match status" value="1"/>
</dbReference>
<dbReference type="RefSeq" id="WP_171608417.1">
    <property type="nucleotide sequence ID" value="NZ_WHPF01000009.1"/>
</dbReference>
<dbReference type="SMART" id="SM00388">
    <property type="entry name" value="HisKA"/>
    <property type="match status" value="1"/>
</dbReference>
<dbReference type="InterPro" id="IPR011006">
    <property type="entry name" value="CheY-like_superfamily"/>
</dbReference>
<evidence type="ECO:0000313" key="8">
    <source>
        <dbReference type="Proteomes" id="UP000598971"/>
    </source>
</evidence>
<dbReference type="CDD" id="cd00082">
    <property type="entry name" value="HisKA"/>
    <property type="match status" value="1"/>
</dbReference>
<dbReference type="GO" id="GO:0000155">
    <property type="term" value="F:phosphorelay sensor kinase activity"/>
    <property type="evidence" value="ECO:0007669"/>
    <property type="project" value="InterPro"/>
</dbReference>
<comment type="caution">
    <text evidence="7">The sequence shown here is derived from an EMBL/GenBank/DDBJ whole genome shotgun (WGS) entry which is preliminary data.</text>
</comment>
<dbReference type="EC" id="2.7.13.3" evidence="2"/>
<dbReference type="Pfam" id="PF00072">
    <property type="entry name" value="Response_reg"/>
    <property type="match status" value="1"/>
</dbReference>
<evidence type="ECO:0000256" key="2">
    <source>
        <dbReference type="ARBA" id="ARBA00012438"/>
    </source>
</evidence>
<organism evidence="7 8">
    <name type="scientific">Limnovirga soli</name>
    <dbReference type="NCBI Taxonomy" id="2656915"/>
    <lineage>
        <taxon>Bacteria</taxon>
        <taxon>Pseudomonadati</taxon>
        <taxon>Bacteroidota</taxon>
        <taxon>Chitinophagia</taxon>
        <taxon>Chitinophagales</taxon>
        <taxon>Chitinophagaceae</taxon>
        <taxon>Limnovirga</taxon>
    </lineage>
</organism>
<evidence type="ECO:0000256" key="1">
    <source>
        <dbReference type="ARBA" id="ARBA00000085"/>
    </source>
</evidence>
<comment type="catalytic activity">
    <reaction evidence="1">
        <text>ATP + protein L-histidine = ADP + protein N-phospho-L-histidine.</text>
        <dbReference type="EC" id="2.7.13.3"/>
    </reaction>
</comment>
<proteinExistence type="predicted"/>
<reference evidence="7" key="1">
    <citation type="submission" date="2019-10" db="EMBL/GenBank/DDBJ databases">
        <title>Draft genome sequence of Panacibacter sp. KCS-6.</title>
        <authorList>
            <person name="Yim K.J."/>
        </authorList>
    </citation>
    <scope>NUCLEOTIDE SEQUENCE</scope>
    <source>
        <strain evidence="7">KCS-6</strain>
    </source>
</reference>
<dbReference type="InterPro" id="IPR004358">
    <property type="entry name" value="Sig_transdc_His_kin-like_C"/>
</dbReference>
<dbReference type="PANTHER" id="PTHR45339">
    <property type="entry name" value="HYBRID SIGNAL TRANSDUCTION HISTIDINE KINASE J"/>
    <property type="match status" value="1"/>
</dbReference>
<dbReference type="InterPro" id="IPR003661">
    <property type="entry name" value="HisK_dim/P_dom"/>
</dbReference>
<dbReference type="SMART" id="SM00387">
    <property type="entry name" value="HATPase_c"/>
    <property type="match status" value="1"/>
</dbReference>
<keyword evidence="3 4" id="KW-0597">Phosphoprotein</keyword>
<sequence>MQHPLLKRQIQKYIDSGKVIGSAELDRFFEAVSDSYNNYERDKELSEHAFALNESEYTIINDRLSSEIEIRKRSVQKLIEAINALDTDSAIKLTHTDDLEEIVDYLKEQVIKRNLAEVEMRKAKEAAEKAAYAKSEFLSMMSHEIRTPLNAIVGTTYLLQQNNPQKHQEKFLGMLKFSAENLMLLINDILDFNKIEAGKIEFEKQPFKLSKLITQIKNTNQKRADENFSKIKMLVDDEIPEFVIGDSLRIGQILTNLVSNAAKFTKNGHIIIEAVMDNITPEAVTIDFCVRDNGIGIAKENHAKVFEKFTQASESTTREFGGTGLGLAITGRLLELMNSKIELESDLGKGAAFSFKLTFPYQENIEEEEEEIIPDSNHLTGVKVLLVEDNEFNAIIAKTFLEGWKVQIDHVMNGKDAVNFALENNYDLVLMDLHMPILNGYDASKEILKEKPALPILALTASAMLDIREKAFSSGMVDYITKPFNPNELFEKVRKYSGKHI</sequence>
<dbReference type="InterPro" id="IPR036097">
    <property type="entry name" value="HisK_dim/P_sf"/>
</dbReference>
<dbReference type="Proteomes" id="UP000598971">
    <property type="component" value="Unassembled WGS sequence"/>
</dbReference>
<gene>
    <name evidence="7" type="ORF">GD597_13470</name>
</gene>